<dbReference type="GO" id="GO:0006508">
    <property type="term" value="P:proteolysis"/>
    <property type="evidence" value="ECO:0007669"/>
    <property type="project" value="UniProtKB-KW"/>
</dbReference>
<dbReference type="InterPro" id="IPR029058">
    <property type="entry name" value="AB_hydrolase_fold"/>
</dbReference>
<dbReference type="GO" id="GO:0004185">
    <property type="term" value="F:serine-type carboxypeptidase activity"/>
    <property type="evidence" value="ECO:0007669"/>
    <property type="project" value="InterPro"/>
</dbReference>
<evidence type="ECO:0000256" key="5">
    <source>
        <dbReference type="ARBA" id="ARBA00023180"/>
    </source>
</evidence>
<dbReference type="AlphaFoldDB" id="A0A062UL92"/>
<evidence type="ECO:0000256" key="6">
    <source>
        <dbReference type="SAM" id="MobiDB-lite"/>
    </source>
</evidence>
<dbReference type="InterPro" id="IPR001563">
    <property type="entry name" value="Peptidase_S10"/>
</dbReference>
<dbReference type="SUPFAM" id="SSF53474">
    <property type="entry name" value="alpha/beta-Hydrolases"/>
    <property type="match status" value="1"/>
</dbReference>
<gene>
    <name evidence="8" type="ORF">HY29_01080</name>
</gene>
<evidence type="ECO:0000256" key="1">
    <source>
        <dbReference type="ARBA" id="ARBA00022645"/>
    </source>
</evidence>
<keyword evidence="2" id="KW-0645">Protease</keyword>
<feature type="signal peptide" evidence="7">
    <location>
        <begin position="1"/>
        <end position="26"/>
    </location>
</feature>
<reference evidence="8 9" key="1">
    <citation type="journal article" date="2014" name="Antonie Van Leeuwenhoek">
        <title>Hyphomonas beringensis sp. nov. and Hyphomonas chukchiensis sp. nov., isolated from surface seawater of the Bering Sea and Chukchi Sea.</title>
        <authorList>
            <person name="Li C."/>
            <person name="Lai Q."/>
            <person name="Li G."/>
            <person name="Dong C."/>
            <person name="Wang J."/>
            <person name="Liao Y."/>
            <person name="Shao Z."/>
        </authorList>
    </citation>
    <scope>NUCLEOTIDE SEQUENCE [LARGE SCALE GENOMIC DNA]</scope>
    <source>
        <strain evidence="8 9">25B14_1</strain>
    </source>
</reference>
<feature type="chain" id="PRO_5001614837" description="Septum formation initiator" evidence="7">
    <location>
        <begin position="27"/>
        <end position="530"/>
    </location>
</feature>
<feature type="compositionally biased region" description="Polar residues" evidence="6">
    <location>
        <begin position="45"/>
        <end position="55"/>
    </location>
</feature>
<evidence type="ECO:0000313" key="8">
    <source>
        <dbReference type="EMBL" id="KCZ57349.1"/>
    </source>
</evidence>
<comment type="caution">
    <text evidence="8">The sequence shown here is derived from an EMBL/GenBank/DDBJ whole genome shotgun (WGS) entry which is preliminary data.</text>
</comment>
<proteinExistence type="predicted"/>
<evidence type="ECO:0000313" key="9">
    <source>
        <dbReference type="Proteomes" id="UP000027037"/>
    </source>
</evidence>
<keyword evidence="9" id="KW-1185">Reference proteome</keyword>
<keyword evidence="4" id="KW-0378">Hydrolase</keyword>
<dbReference type="eggNOG" id="COG2939">
    <property type="taxonomic scope" value="Bacteria"/>
</dbReference>
<keyword evidence="3 7" id="KW-0732">Signal</keyword>
<dbReference type="Pfam" id="PF00450">
    <property type="entry name" value="Peptidase_S10"/>
    <property type="match status" value="1"/>
</dbReference>
<dbReference type="PATRIC" id="fig|1280946.3.peg.209"/>
<evidence type="ECO:0000256" key="7">
    <source>
        <dbReference type="SAM" id="SignalP"/>
    </source>
</evidence>
<name>A0A062UL92_9PROT</name>
<dbReference type="PANTHER" id="PTHR11802:SF3">
    <property type="entry name" value="RETINOID-INDUCIBLE SERINE CARBOXYPEPTIDASE"/>
    <property type="match status" value="1"/>
</dbReference>
<evidence type="ECO:0008006" key="10">
    <source>
        <dbReference type="Google" id="ProtNLM"/>
    </source>
</evidence>
<dbReference type="RefSeq" id="WP_034790108.1">
    <property type="nucleotide sequence ID" value="NZ_AWFF01000001.1"/>
</dbReference>
<dbReference type="STRING" id="1280946.HY29_01080"/>
<feature type="region of interest" description="Disordered" evidence="6">
    <location>
        <begin position="36"/>
        <end position="55"/>
    </location>
</feature>
<accession>A0A062UL92</accession>
<keyword evidence="1" id="KW-0121">Carboxypeptidase</keyword>
<keyword evidence="5" id="KW-0325">Glycoprotein</keyword>
<protein>
    <recommendedName>
        <fullName evidence="10">Septum formation initiator</fullName>
    </recommendedName>
</protein>
<evidence type="ECO:0000256" key="4">
    <source>
        <dbReference type="ARBA" id="ARBA00022801"/>
    </source>
</evidence>
<organism evidence="8 9">
    <name type="scientific">Hyphomonas beringensis</name>
    <dbReference type="NCBI Taxonomy" id="1280946"/>
    <lineage>
        <taxon>Bacteria</taxon>
        <taxon>Pseudomonadati</taxon>
        <taxon>Pseudomonadota</taxon>
        <taxon>Alphaproteobacteria</taxon>
        <taxon>Hyphomonadales</taxon>
        <taxon>Hyphomonadaceae</taxon>
        <taxon>Hyphomonas</taxon>
    </lineage>
</organism>
<dbReference type="PANTHER" id="PTHR11802">
    <property type="entry name" value="SERINE PROTEASE FAMILY S10 SERINE CARBOXYPEPTIDASE"/>
    <property type="match status" value="1"/>
</dbReference>
<evidence type="ECO:0000256" key="2">
    <source>
        <dbReference type="ARBA" id="ARBA00022670"/>
    </source>
</evidence>
<dbReference type="Gene3D" id="3.40.50.1820">
    <property type="entry name" value="alpha/beta hydrolase"/>
    <property type="match status" value="1"/>
</dbReference>
<evidence type="ECO:0000256" key="3">
    <source>
        <dbReference type="ARBA" id="ARBA00022729"/>
    </source>
</evidence>
<dbReference type="Proteomes" id="UP000027037">
    <property type="component" value="Unassembled WGS sequence"/>
</dbReference>
<sequence length="530" mass="57977">MLCTVRKITGSAAILSALILANCASAQQYSIPTSVETAAPDGSVSDPTGASPANTYRKITSHDLAVRGEKITYDAIVGETVLSDMNGRPTGRIFSFSYIRTDVQQPDRPVLFIFNGGPGSSSLWIHMGAIGPKRVVLDAEVNPSNVPPFGIQDNPYSVLDVADLVFIDPVGTGFSLAEEGVDPKTFWGVDEDADSVAQFIELWLTEHGRWNSPKYVMGESYGSKRASVLPRALMGSPIYNGVMRGITLDGIILLGTTLESNRYVAELSEQEQAAKLARDLPGLVLTAAYHGLGNMAELSPADIYQQSTEFAQNAYQAALLKHAEGTLPPDERDAILRRLAGMTGLAAEQIGNDIHIDEREFAKTLLQGKNLEVGMYDSRYTLPLDGSGGDPVADDPAMGRYVPGFVAAFNQMLHEDLEVDMTRPYIAIHWKDLLPSWNWERRGVAPGQSFAVDLKWSMRRNPALRLFVASGYYDLVTTPTEARAQLDAADLPMDRVIFEDYPSGHMLYLGGTAEKFSNDLRHFLQPDPKR</sequence>
<dbReference type="EMBL" id="AWFF01000001">
    <property type="protein sequence ID" value="KCZ57349.1"/>
    <property type="molecule type" value="Genomic_DNA"/>
</dbReference>